<gene>
    <name evidence="1" type="ORF">QAD02_009638</name>
</gene>
<evidence type="ECO:0000313" key="1">
    <source>
        <dbReference type="EMBL" id="KAJ8667975.1"/>
    </source>
</evidence>
<dbReference type="EMBL" id="CM056744">
    <property type="protein sequence ID" value="KAJ8667975.1"/>
    <property type="molecule type" value="Genomic_DNA"/>
</dbReference>
<accession>A0ACC2N9X1</accession>
<proteinExistence type="predicted"/>
<evidence type="ECO:0000313" key="2">
    <source>
        <dbReference type="Proteomes" id="UP001239111"/>
    </source>
</evidence>
<keyword evidence="2" id="KW-1185">Reference proteome</keyword>
<comment type="caution">
    <text evidence="1">The sequence shown here is derived from an EMBL/GenBank/DDBJ whole genome shotgun (WGS) entry which is preliminary data.</text>
</comment>
<dbReference type="Proteomes" id="UP001239111">
    <property type="component" value="Chromosome 4"/>
</dbReference>
<organism evidence="1 2">
    <name type="scientific">Eretmocerus hayati</name>
    <dbReference type="NCBI Taxonomy" id="131215"/>
    <lineage>
        <taxon>Eukaryota</taxon>
        <taxon>Metazoa</taxon>
        <taxon>Ecdysozoa</taxon>
        <taxon>Arthropoda</taxon>
        <taxon>Hexapoda</taxon>
        <taxon>Insecta</taxon>
        <taxon>Pterygota</taxon>
        <taxon>Neoptera</taxon>
        <taxon>Endopterygota</taxon>
        <taxon>Hymenoptera</taxon>
        <taxon>Apocrita</taxon>
        <taxon>Proctotrupomorpha</taxon>
        <taxon>Chalcidoidea</taxon>
        <taxon>Aphelinidae</taxon>
        <taxon>Aphelininae</taxon>
        <taxon>Eretmocerus</taxon>
    </lineage>
</organism>
<sequence length="103" mass="12060">MTGKTGKRYSAEGENQQQQRPMNFYNLFAIYAKVFRLLLGSRPIPPEETEYAQALDALVLPSNEQWRLTVYYGLVELQRETDLQLAEAHEDDQEWVPYLSDLY</sequence>
<protein>
    <submittedName>
        <fullName evidence="1">Uncharacterized protein</fullName>
    </submittedName>
</protein>
<name>A0ACC2N9X1_9HYME</name>
<reference evidence="1" key="1">
    <citation type="submission" date="2023-04" db="EMBL/GenBank/DDBJ databases">
        <title>A chromosome-level genome assembly of the parasitoid wasp Eretmocerus hayati.</title>
        <authorList>
            <person name="Zhong Y."/>
            <person name="Liu S."/>
            <person name="Liu Y."/>
        </authorList>
    </citation>
    <scope>NUCLEOTIDE SEQUENCE</scope>
    <source>
        <strain evidence="1">ZJU_SS_LIU_2023</strain>
    </source>
</reference>